<feature type="compositionally biased region" description="Low complexity" evidence="1">
    <location>
        <begin position="90"/>
        <end position="102"/>
    </location>
</feature>
<evidence type="ECO:0000313" key="2">
    <source>
        <dbReference type="EMBL" id="QQC88738.1"/>
    </source>
</evidence>
<dbReference type="SUPFAM" id="SSF55144">
    <property type="entry name" value="LigT-like"/>
    <property type="match status" value="1"/>
</dbReference>
<gene>
    <name evidence="2" type="ORF">I8755_10190</name>
</gene>
<dbReference type="AlphaFoldDB" id="A0A7T4PEV9"/>
<evidence type="ECO:0000256" key="1">
    <source>
        <dbReference type="SAM" id="MobiDB-lite"/>
    </source>
</evidence>
<protein>
    <submittedName>
        <fullName evidence="2">2'-5' RNA ligase family protein</fullName>
    </submittedName>
</protein>
<feature type="compositionally biased region" description="Basic and acidic residues" evidence="1">
    <location>
        <begin position="20"/>
        <end position="33"/>
    </location>
</feature>
<dbReference type="GO" id="GO:0016874">
    <property type="term" value="F:ligase activity"/>
    <property type="evidence" value="ECO:0007669"/>
    <property type="project" value="UniProtKB-KW"/>
</dbReference>
<proteinExistence type="predicted"/>
<evidence type="ECO:0000313" key="3">
    <source>
        <dbReference type="Proteomes" id="UP000596130"/>
    </source>
</evidence>
<keyword evidence="2" id="KW-0436">Ligase</keyword>
<organism evidence="2 3">
    <name type="scientific">Streptomyces alfalfae</name>
    <dbReference type="NCBI Taxonomy" id="1642299"/>
    <lineage>
        <taxon>Bacteria</taxon>
        <taxon>Bacillati</taxon>
        <taxon>Actinomycetota</taxon>
        <taxon>Actinomycetes</taxon>
        <taxon>Kitasatosporales</taxon>
        <taxon>Streptomycetaceae</taxon>
        <taxon>Streptomyces</taxon>
    </lineage>
</organism>
<dbReference type="Gene3D" id="3.90.1140.10">
    <property type="entry name" value="Cyclic phosphodiesterase"/>
    <property type="match status" value="1"/>
</dbReference>
<dbReference type="Pfam" id="PF13563">
    <property type="entry name" value="2_5_RNA_ligase2"/>
    <property type="match status" value="1"/>
</dbReference>
<dbReference type="InterPro" id="IPR009097">
    <property type="entry name" value="Cyclic_Pdiesterase"/>
</dbReference>
<dbReference type="EMBL" id="CP065959">
    <property type="protein sequence ID" value="QQC88738.1"/>
    <property type="molecule type" value="Genomic_DNA"/>
</dbReference>
<name>A0A7T4PEV9_9ACTN</name>
<feature type="region of interest" description="Disordered" evidence="1">
    <location>
        <begin position="1"/>
        <end position="49"/>
    </location>
</feature>
<feature type="region of interest" description="Disordered" evidence="1">
    <location>
        <begin position="90"/>
        <end position="118"/>
    </location>
</feature>
<accession>A0A7T4PEV9</accession>
<sequence>MRAVGTTDTAPIPAPGASGERARGERTAGERARGGQARGEPADAGWPDLPGDTVLTIRVPEADHLVRAGFPAHITVLYPFLGESRFDDSAAGADGSATGTDGSRPESGGSRSKLGGPGAGSVHAELVGLFAAHAPFTLTFTRFRRYPGVLYLPPAPEAPLRALTEALTARWPEAVPYRGIFDPPLAPHLTLANHEGPDTYEAAYDALERELAPHLPLVSRVSSVDLLVTDGPGKGWREFRSYRLGGAGEDPA</sequence>
<reference evidence="2 3" key="1">
    <citation type="submission" date="2020-12" db="EMBL/GenBank/DDBJ databases">
        <title>Identification and biosynthesis of polyene macrolides produced by Streptomyces alfalfae Men-myco-93-63.</title>
        <authorList>
            <person name="Liu D."/>
            <person name="Li Y."/>
            <person name="Liu L."/>
            <person name="Han X."/>
            <person name="Shen F."/>
        </authorList>
    </citation>
    <scope>NUCLEOTIDE SEQUENCE [LARGE SCALE GENOMIC DNA]</scope>
    <source>
        <strain evidence="2 3">Men-myco-93-63</strain>
    </source>
</reference>
<dbReference type="Proteomes" id="UP000596130">
    <property type="component" value="Chromosome"/>
</dbReference>